<dbReference type="RefSeq" id="WP_190208958.1">
    <property type="nucleotide sequence ID" value="NZ_BNBO01000001.1"/>
</dbReference>
<dbReference type="Proteomes" id="UP000617734">
    <property type="component" value="Unassembled WGS sequence"/>
</dbReference>
<name>A0A919FBT3_9ACTN</name>
<protein>
    <submittedName>
        <fullName evidence="2">Uncharacterized protein</fullName>
    </submittedName>
</protein>
<dbReference type="GeneID" id="95350936"/>
<keyword evidence="3" id="KW-1185">Reference proteome</keyword>
<feature type="transmembrane region" description="Helical" evidence="1">
    <location>
        <begin position="37"/>
        <end position="56"/>
    </location>
</feature>
<reference evidence="2" key="1">
    <citation type="journal article" date="2014" name="Int. J. Syst. Evol. Microbiol.">
        <title>Complete genome sequence of Corynebacterium casei LMG S-19264T (=DSM 44701T), isolated from a smear-ripened cheese.</title>
        <authorList>
            <consortium name="US DOE Joint Genome Institute (JGI-PGF)"/>
            <person name="Walter F."/>
            <person name="Albersmeier A."/>
            <person name="Kalinowski J."/>
            <person name="Ruckert C."/>
        </authorList>
    </citation>
    <scope>NUCLEOTIDE SEQUENCE</scope>
    <source>
        <strain evidence="2">JCM 4646</strain>
    </source>
</reference>
<evidence type="ECO:0000313" key="3">
    <source>
        <dbReference type="Proteomes" id="UP000617734"/>
    </source>
</evidence>
<comment type="caution">
    <text evidence="2">The sequence shown here is derived from an EMBL/GenBank/DDBJ whole genome shotgun (WGS) entry which is preliminary data.</text>
</comment>
<dbReference type="AlphaFoldDB" id="A0A919FBT3"/>
<keyword evidence="1" id="KW-1133">Transmembrane helix</keyword>
<keyword evidence="1" id="KW-0812">Transmembrane</keyword>
<organism evidence="2 3">
    <name type="scientific">Kitasatospora indigofera</name>
    <dbReference type="NCBI Taxonomy" id="67307"/>
    <lineage>
        <taxon>Bacteria</taxon>
        <taxon>Bacillati</taxon>
        <taxon>Actinomycetota</taxon>
        <taxon>Actinomycetes</taxon>
        <taxon>Kitasatosporales</taxon>
        <taxon>Streptomycetaceae</taxon>
        <taxon>Kitasatospora</taxon>
    </lineage>
</organism>
<dbReference type="EMBL" id="BNBO01000001">
    <property type="protein sequence ID" value="GHH59940.1"/>
    <property type="molecule type" value="Genomic_DNA"/>
</dbReference>
<proteinExistence type="predicted"/>
<evidence type="ECO:0000256" key="1">
    <source>
        <dbReference type="SAM" id="Phobius"/>
    </source>
</evidence>
<feature type="transmembrane region" description="Helical" evidence="1">
    <location>
        <begin position="6"/>
        <end position="25"/>
    </location>
</feature>
<gene>
    <name evidence="2" type="ORF">GCM10018781_04020</name>
</gene>
<reference evidence="2" key="2">
    <citation type="submission" date="2020-09" db="EMBL/GenBank/DDBJ databases">
        <authorList>
            <person name="Sun Q."/>
            <person name="Ohkuma M."/>
        </authorList>
    </citation>
    <scope>NUCLEOTIDE SEQUENCE</scope>
    <source>
        <strain evidence="2">JCM 4646</strain>
    </source>
</reference>
<keyword evidence="1" id="KW-0472">Membrane</keyword>
<sequence>MDGWQAFGVLAIPVLAGWSVLRVWLRSGGPRLTDRLAAGFWCSAGLAVGWSTGPGWLVPVSWVLIGLTLLTHLTGLVELFASRYVGPARGVDPEEFRLRLLAVCQEEATQGLVIGVGPDGGLVVWGLEAAGVGRDRNILTWGCPFCFLEDLVRELVPEADGPVQAYRALLARQANQLFVLRRGVIDLRWQAELRQVQGLKKPFANRCGTHRHGG</sequence>
<accession>A0A919FBT3</accession>
<evidence type="ECO:0000313" key="2">
    <source>
        <dbReference type="EMBL" id="GHH59940.1"/>
    </source>
</evidence>
<feature type="transmembrane region" description="Helical" evidence="1">
    <location>
        <begin position="62"/>
        <end position="81"/>
    </location>
</feature>